<name>A0A388LAF3_CHABU</name>
<dbReference type="Gramene" id="GBG79278">
    <property type="protein sequence ID" value="GBG79278"/>
    <property type="gene ID" value="CBR_g29428"/>
</dbReference>
<dbReference type="Proteomes" id="UP000265515">
    <property type="component" value="Unassembled WGS sequence"/>
</dbReference>
<reference evidence="2 3" key="1">
    <citation type="journal article" date="2018" name="Cell">
        <title>The Chara Genome: Secondary Complexity and Implications for Plant Terrestrialization.</title>
        <authorList>
            <person name="Nishiyama T."/>
            <person name="Sakayama H."/>
            <person name="Vries J.D."/>
            <person name="Buschmann H."/>
            <person name="Saint-Marcoux D."/>
            <person name="Ullrich K.K."/>
            <person name="Haas F.B."/>
            <person name="Vanderstraeten L."/>
            <person name="Becker D."/>
            <person name="Lang D."/>
            <person name="Vosolsobe S."/>
            <person name="Rombauts S."/>
            <person name="Wilhelmsson P.K.I."/>
            <person name="Janitza P."/>
            <person name="Kern R."/>
            <person name="Heyl A."/>
            <person name="Rumpler F."/>
            <person name="Villalobos L.I.A.C."/>
            <person name="Clay J.M."/>
            <person name="Skokan R."/>
            <person name="Toyoda A."/>
            <person name="Suzuki Y."/>
            <person name="Kagoshima H."/>
            <person name="Schijlen E."/>
            <person name="Tajeshwar N."/>
            <person name="Catarino B."/>
            <person name="Hetherington A.J."/>
            <person name="Saltykova A."/>
            <person name="Bonnot C."/>
            <person name="Breuninger H."/>
            <person name="Symeonidi A."/>
            <person name="Radhakrishnan G.V."/>
            <person name="Van Nieuwerburgh F."/>
            <person name="Deforce D."/>
            <person name="Chang C."/>
            <person name="Karol K.G."/>
            <person name="Hedrich R."/>
            <person name="Ulvskov P."/>
            <person name="Glockner G."/>
            <person name="Delwiche C.F."/>
            <person name="Petrasek J."/>
            <person name="Van de Peer Y."/>
            <person name="Friml J."/>
            <person name="Beilby M."/>
            <person name="Dolan L."/>
            <person name="Kohara Y."/>
            <person name="Sugano S."/>
            <person name="Fujiyama A."/>
            <person name="Delaux P.-M."/>
            <person name="Quint M."/>
            <person name="TheiBen G."/>
            <person name="Hagemann M."/>
            <person name="Harholt J."/>
            <person name="Dunand C."/>
            <person name="Zachgo S."/>
            <person name="Langdale J."/>
            <person name="Maumus F."/>
            <person name="Straeten D.V.D."/>
            <person name="Gould S.B."/>
            <person name="Rensing S.A."/>
        </authorList>
    </citation>
    <scope>NUCLEOTIDE SEQUENCE [LARGE SCALE GENOMIC DNA]</scope>
    <source>
        <strain evidence="2 3">S276</strain>
    </source>
</reference>
<gene>
    <name evidence="2" type="ORF">CBR_g29428</name>
</gene>
<dbReference type="GO" id="GO:0003352">
    <property type="term" value="P:regulation of cilium movement"/>
    <property type="evidence" value="ECO:0007669"/>
    <property type="project" value="InterPro"/>
</dbReference>
<dbReference type="PANTHER" id="PTHR13238">
    <property type="entry name" value="PROTEIN C21ORF59"/>
    <property type="match status" value="1"/>
</dbReference>
<evidence type="ECO:0000313" key="3">
    <source>
        <dbReference type="Proteomes" id="UP000265515"/>
    </source>
</evidence>
<dbReference type="OrthoDB" id="276065at2759"/>
<proteinExistence type="inferred from homology"/>
<dbReference type="Pfam" id="PF11069">
    <property type="entry name" value="CFAP298"/>
    <property type="match status" value="1"/>
</dbReference>
<dbReference type="EMBL" id="BFEA01000315">
    <property type="protein sequence ID" value="GBG79278.1"/>
    <property type="molecule type" value="Genomic_DNA"/>
</dbReference>
<organism evidence="2 3">
    <name type="scientific">Chara braunii</name>
    <name type="common">Braun's stonewort</name>
    <dbReference type="NCBI Taxonomy" id="69332"/>
    <lineage>
        <taxon>Eukaryota</taxon>
        <taxon>Viridiplantae</taxon>
        <taxon>Streptophyta</taxon>
        <taxon>Charophyceae</taxon>
        <taxon>Charales</taxon>
        <taxon>Characeae</taxon>
        <taxon>Chara</taxon>
    </lineage>
</organism>
<evidence type="ECO:0000256" key="1">
    <source>
        <dbReference type="ARBA" id="ARBA00009619"/>
    </source>
</evidence>
<dbReference type="PANTHER" id="PTHR13238:SF0">
    <property type="entry name" value="CILIA- AND FLAGELLA-ASSOCIATED PROTEIN 298"/>
    <property type="match status" value="1"/>
</dbReference>
<evidence type="ECO:0000313" key="2">
    <source>
        <dbReference type="EMBL" id="GBG79278.1"/>
    </source>
</evidence>
<protein>
    <submittedName>
        <fullName evidence="2">Uncharacterized protein</fullName>
    </submittedName>
</protein>
<sequence length="287" mass="32541">MKRTQDQQFLFEASVEDKVDDVIRQLVEVHNLRLRIERLALEGEELAKHGPAKPYEEQGLDEEVEDMPKGYSMEGGDMNKQGTKERGPFYNADPLGKRTGEACDPTVAEVLRKTLMEATQLASKDQVECKKPLTKTMLEEAIMNIKGATMICYPMGLPIWDPVRQALEDKEDLTGTSYSQEVLEPDTAQLWWAGKQLAREKKLGEHVGKNDKTKITAKLTKKGAGAPAREPPVDQETQKAMMAWYYKKQQEQKELEEDDDDSYSNSEWANPKALKRYFSGVGALKLR</sequence>
<accession>A0A388LAF3</accession>
<dbReference type="STRING" id="69332.A0A388LAF3"/>
<keyword evidence="3" id="KW-1185">Reference proteome</keyword>
<comment type="similarity">
    <text evidence="1">Belongs to the CFAP298 family.</text>
</comment>
<dbReference type="AlphaFoldDB" id="A0A388LAF3"/>
<dbReference type="InterPro" id="IPR021298">
    <property type="entry name" value="CFAP298"/>
</dbReference>
<comment type="caution">
    <text evidence="2">The sequence shown here is derived from an EMBL/GenBank/DDBJ whole genome shotgun (WGS) entry which is preliminary data.</text>
</comment>
<dbReference type="OMA" id="YRKQEEW"/>